<feature type="compositionally biased region" description="Basic and acidic residues" evidence="6">
    <location>
        <begin position="494"/>
        <end position="505"/>
    </location>
</feature>
<evidence type="ECO:0000256" key="1">
    <source>
        <dbReference type="ARBA" id="ARBA00004123"/>
    </source>
</evidence>
<feature type="domain" description="WRKY" evidence="7">
    <location>
        <begin position="413"/>
        <end position="478"/>
    </location>
</feature>
<keyword evidence="2" id="KW-0805">Transcription regulation</keyword>
<sequence length="524" mass="57600">MLNFATPMDALLSQSSATLQTTAFTCMSTPLAEPSFCFPSALDLLSADNCSSSPASKKRKPNIPDLQAFQEQLLLGAHSGFMLMSDNHHNSSHTQSFPQWTNGDYSLIKAATHISHLPGNDHHVPMSATPNCHDLEDVLNFLWMDDDTASTAQSDASLRVSSDDQPFPSLKRDSLDWDYCSNESSSNLIGESRNEDPLGGELVEVGTASSRRDDKSHLASCLAGASWQQRTDVGASRQEVQSAVEGRQQRLLQGGVRASWQDGITRTAWQDGVRGGSWQDGGAKAIWQEVGARESWQRCKVAEGGDRASWQQAVTGGPAERASRSWAGPTLLDIESALALTDQSMSGPPTPSSTADSKQYIRPIATFLDVKALLSQGETPQYHQDSQSTTSAWRLKLQKRSSQEPKYTIRVESEEKALGDGYRWRKYGQKSIKNSPFPRSYYRCSTGKCSAKKQVEKCQEEEGLFLVTYEGIHLHHKPNMMHKFRMPGDGVEDEKEKCASLETEKSPSSPSSSTSCSHSIPLNN</sequence>
<dbReference type="Pfam" id="PF03106">
    <property type="entry name" value="WRKY"/>
    <property type="match status" value="1"/>
</dbReference>
<accession>A0A9D4UYG4</accession>
<dbReference type="SMART" id="SM00774">
    <property type="entry name" value="WRKY"/>
    <property type="match status" value="1"/>
</dbReference>
<evidence type="ECO:0000256" key="6">
    <source>
        <dbReference type="SAM" id="MobiDB-lite"/>
    </source>
</evidence>
<evidence type="ECO:0000256" key="2">
    <source>
        <dbReference type="ARBA" id="ARBA00023015"/>
    </source>
</evidence>
<dbReference type="PANTHER" id="PTHR31221:SF42">
    <property type="entry name" value="WRKY TRANSCRIPTION FACTOR 49-RELATED"/>
    <property type="match status" value="1"/>
</dbReference>
<name>A0A9D4UYG4_ADICA</name>
<evidence type="ECO:0000256" key="4">
    <source>
        <dbReference type="ARBA" id="ARBA00023163"/>
    </source>
</evidence>
<dbReference type="InterPro" id="IPR003657">
    <property type="entry name" value="WRKY_dom"/>
</dbReference>
<keyword evidence="3" id="KW-0238">DNA-binding</keyword>
<dbReference type="GO" id="GO:0005634">
    <property type="term" value="C:nucleus"/>
    <property type="evidence" value="ECO:0007669"/>
    <property type="project" value="UniProtKB-SubCell"/>
</dbReference>
<evidence type="ECO:0000259" key="7">
    <source>
        <dbReference type="PROSITE" id="PS50811"/>
    </source>
</evidence>
<dbReference type="PANTHER" id="PTHR31221">
    <property type="entry name" value="WRKY TRANSCRIPTION FACTOR PROTEIN 1-RELATED"/>
    <property type="match status" value="1"/>
</dbReference>
<dbReference type="EMBL" id="JABFUD020000009">
    <property type="protein sequence ID" value="KAI5075732.1"/>
    <property type="molecule type" value="Genomic_DNA"/>
</dbReference>
<keyword evidence="9" id="KW-1185">Reference proteome</keyword>
<dbReference type="AlphaFoldDB" id="A0A9D4UYG4"/>
<keyword evidence="4" id="KW-0804">Transcription</keyword>
<gene>
    <name evidence="8" type="ORF">GOP47_0009808</name>
</gene>
<dbReference type="GO" id="GO:0003700">
    <property type="term" value="F:DNA-binding transcription factor activity"/>
    <property type="evidence" value="ECO:0007669"/>
    <property type="project" value="InterPro"/>
</dbReference>
<organism evidence="8 9">
    <name type="scientific">Adiantum capillus-veneris</name>
    <name type="common">Maidenhair fern</name>
    <dbReference type="NCBI Taxonomy" id="13818"/>
    <lineage>
        <taxon>Eukaryota</taxon>
        <taxon>Viridiplantae</taxon>
        <taxon>Streptophyta</taxon>
        <taxon>Embryophyta</taxon>
        <taxon>Tracheophyta</taxon>
        <taxon>Polypodiopsida</taxon>
        <taxon>Polypodiidae</taxon>
        <taxon>Polypodiales</taxon>
        <taxon>Pteridineae</taxon>
        <taxon>Pteridaceae</taxon>
        <taxon>Vittarioideae</taxon>
        <taxon>Adiantum</taxon>
    </lineage>
</organism>
<comment type="subcellular location">
    <subcellularLocation>
        <location evidence="1">Nucleus</location>
    </subcellularLocation>
</comment>
<feature type="region of interest" description="Disordered" evidence="6">
    <location>
        <begin position="485"/>
        <end position="524"/>
    </location>
</feature>
<dbReference type="OrthoDB" id="1931176at2759"/>
<feature type="compositionally biased region" description="Low complexity" evidence="6">
    <location>
        <begin position="506"/>
        <end position="524"/>
    </location>
</feature>
<evidence type="ECO:0000256" key="3">
    <source>
        <dbReference type="ARBA" id="ARBA00023125"/>
    </source>
</evidence>
<dbReference type="GO" id="GO:0043565">
    <property type="term" value="F:sequence-specific DNA binding"/>
    <property type="evidence" value="ECO:0007669"/>
    <property type="project" value="InterPro"/>
</dbReference>
<protein>
    <recommendedName>
        <fullName evidence="7">WRKY domain-containing protein</fullName>
    </recommendedName>
</protein>
<dbReference type="Proteomes" id="UP000886520">
    <property type="component" value="Chromosome 9"/>
</dbReference>
<reference evidence="8" key="1">
    <citation type="submission" date="2021-01" db="EMBL/GenBank/DDBJ databases">
        <title>Adiantum capillus-veneris genome.</title>
        <authorList>
            <person name="Fang Y."/>
            <person name="Liao Q."/>
        </authorList>
    </citation>
    <scope>NUCLEOTIDE SEQUENCE</scope>
    <source>
        <strain evidence="8">H3</strain>
        <tissue evidence="8">Leaf</tissue>
    </source>
</reference>
<keyword evidence="5" id="KW-0539">Nucleus</keyword>
<evidence type="ECO:0000256" key="5">
    <source>
        <dbReference type="ARBA" id="ARBA00023242"/>
    </source>
</evidence>
<dbReference type="InterPro" id="IPR036576">
    <property type="entry name" value="WRKY_dom_sf"/>
</dbReference>
<proteinExistence type="predicted"/>
<evidence type="ECO:0000313" key="9">
    <source>
        <dbReference type="Proteomes" id="UP000886520"/>
    </source>
</evidence>
<dbReference type="PROSITE" id="PS50811">
    <property type="entry name" value="WRKY"/>
    <property type="match status" value="1"/>
</dbReference>
<comment type="caution">
    <text evidence="8">The sequence shown here is derived from an EMBL/GenBank/DDBJ whole genome shotgun (WGS) entry which is preliminary data.</text>
</comment>
<dbReference type="SUPFAM" id="SSF118290">
    <property type="entry name" value="WRKY DNA-binding domain"/>
    <property type="match status" value="1"/>
</dbReference>
<dbReference type="Gene3D" id="2.20.25.80">
    <property type="entry name" value="WRKY domain"/>
    <property type="match status" value="1"/>
</dbReference>
<evidence type="ECO:0000313" key="8">
    <source>
        <dbReference type="EMBL" id="KAI5075732.1"/>
    </source>
</evidence>
<dbReference type="InterPro" id="IPR044810">
    <property type="entry name" value="WRKY_plant"/>
</dbReference>